<feature type="region of interest" description="Disordered" evidence="1">
    <location>
        <begin position="601"/>
        <end position="723"/>
    </location>
</feature>
<feature type="domain" description="C2H2-type" evidence="2">
    <location>
        <begin position="1009"/>
        <end position="1037"/>
    </location>
</feature>
<name>A0A8H4RJY2_9HELO</name>
<feature type="region of interest" description="Disordered" evidence="1">
    <location>
        <begin position="406"/>
        <end position="524"/>
    </location>
</feature>
<feature type="compositionally biased region" description="Low complexity" evidence="1">
    <location>
        <begin position="655"/>
        <end position="685"/>
    </location>
</feature>
<feature type="region of interest" description="Disordered" evidence="1">
    <location>
        <begin position="1"/>
        <end position="103"/>
    </location>
</feature>
<reference evidence="3 4" key="1">
    <citation type="submission" date="2020-03" db="EMBL/GenBank/DDBJ databases">
        <title>Draft Genome Sequence of Cudoniella acicularis.</title>
        <authorList>
            <person name="Buettner E."/>
            <person name="Kellner H."/>
        </authorList>
    </citation>
    <scope>NUCLEOTIDE SEQUENCE [LARGE SCALE GENOMIC DNA]</scope>
    <source>
        <strain evidence="3 4">DSM 108380</strain>
    </source>
</reference>
<gene>
    <name evidence="3" type="ORF">G7Y89_g7987</name>
</gene>
<dbReference type="Gene3D" id="3.30.160.60">
    <property type="entry name" value="Classic Zinc Finger"/>
    <property type="match status" value="1"/>
</dbReference>
<accession>A0A8H4RJY2</accession>
<dbReference type="InterPro" id="IPR013087">
    <property type="entry name" value="Znf_C2H2_type"/>
</dbReference>
<dbReference type="SMART" id="SM00355">
    <property type="entry name" value="ZnF_C2H2"/>
    <property type="match status" value="2"/>
</dbReference>
<feature type="region of interest" description="Disordered" evidence="1">
    <location>
        <begin position="127"/>
        <end position="196"/>
    </location>
</feature>
<proteinExistence type="predicted"/>
<feature type="compositionally biased region" description="Low complexity" evidence="1">
    <location>
        <begin position="474"/>
        <end position="489"/>
    </location>
</feature>
<dbReference type="Pfam" id="PF26177">
    <property type="entry name" value="zf_C2H2_17_1st"/>
    <property type="match status" value="1"/>
</dbReference>
<feature type="compositionally biased region" description="Polar residues" evidence="1">
    <location>
        <begin position="39"/>
        <end position="48"/>
    </location>
</feature>
<dbReference type="PANTHER" id="PTHR35391:SF5">
    <property type="entry name" value="DUF6590 DOMAIN-CONTAINING PROTEIN"/>
    <property type="match status" value="1"/>
</dbReference>
<feature type="compositionally biased region" description="Polar residues" evidence="1">
    <location>
        <begin position="410"/>
        <end position="439"/>
    </location>
</feature>
<feature type="compositionally biased region" description="Polar residues" evidence="1">
    <location>
        <begin position="167"/>
        <end position="183"/>
    </location>
</feature>
<evidence type="ECO:0000259" key="2">
    <source>
        <dbReference type="SMART" id="SM00355"/>
    </source>
</evidence>
<dbReference type="AlphaFoldDB" id="A0A8H4RJY2"/>
<dbReference type="Pfam" id="PF20233">
    <property type="entry name" value="DUF6590"/>
    <property type="match status" value="1"/>
</dbReference>
<feature type="domain" description="C2H2-type" evidence="2">
    <location>
        <begin position="978"/>
        <end position="1004"/>
    </location>
</feature>
<feature type="compositionally biased region" description="Low complexity" evidence="1">
    <location>
        <begin position="440"/>
        <end position="462"/>
    </location>
</feature>
<protein>
    <recommendedName>
        <fullName evidence="2">C2H2-type domain-containing protein</fullName>
    </recommendedName>
</protein>
<sequence length="1130" mass="124432">MLRLLTREAGKTIRRYSDELEGSSASTEQPNIDAYQEEPASTISSYAKSSKKYHDSGGYGRARDGKSSQKIESYGSASASASRRATSGYDDHSGPRETMQSGRATIDSVSDNMNMLNIRDFEQDAQYTASPTSAVNATTRQPQSSGPSLSYSSQPVIHESRAAPTASWPSMSGSTPSGNTGAPQSGRVGTPGAKEKLDSRYQIRNYDYKKFFRPGRVFSTLWTDPTSEKTNRNQTFISEVMYGEKVHTKIRRFVVVRQRDKCCNCLPVTSYEGRSHKKSGIELNEHGQIYSHKRPKEVQGMKKKPLKVILSKTGDALEDTSLINYGRIYTVESNVKVLDVGVLDDESQKRLQRYYRDVNFQLEDDADDPPIDSKPQRKEADLAGMGAGFSGASQDYQSADQKGSIALTPGYQQSPQSMHNPQSFSQNRAQGYNPLVSSQAPNASSGFSSGFSSNQTSTMSSPTYQGPVSPDPRYSASYNYQNQYSGSANPSPYGSTNSMRNNPPSSNYTARTQPPSTQYSSSQYPSQYSNNSLYYCECGQALYLDQQDYICQCGRQWVFANSYYCGCGRDIRSDQAQYTCECGCRWKYPGNGWYGMIAGIKGDRPAPPKQPLDPVSGDPDSFQSSSLPYSAENPPSSPPSSSSATWRGSQDPRSPDSSSGRWTSSPSGQPGVPSSQIPSSPISSSGNPRRGQITVEDDDDDEDIILPTREQVEASRSSKSRRYAVLNHQRIHGSRQDVRRSGGGNLSSAGIISALPPHFRPAQHSCDTHENGPETLGGTACRAQNLPRGFWHQNLKWCAVVCYARFDFRLFNCWSWKGFTPLPPIIRLLSIAIAHVSGSLAPAPHRYFARAVFQPNLGGKKVIRKMSASDLNDANLDLPWTEHYFQNLPNFADPSLQGGGLQPDGWSGDINERDPMHSLPLYWSNMNEQMSPAEAVAISAMETNPRATLVSQFNQTEPALSNSLSDVFKHMGKHTRPYACQEPQCNGRDFGDKGGLTRHEKERHGTEKFCCTVRRCPRSTRGFGRKRNLDLHFLSRHAAAVASVAARTERTMSGVVGMNSDSMEPVGHEAASEMGMGEVSEGGLVAPGDMERLRVALRELEARKIELAESQAKVDADIEALKRTMQLVMK</sequence>
<organism evidence="3 4">
    <name type="scientific">Cudoniella acicularis</name>
    <dbReference type="NCBI Taxonomy" id="354080"/>
    <lineage>
        <taxon>Eukaryota</taxon>
        <taxon>Fungi</taxon>
        <taxon>Dikarya</taxon>
        <taxon>Ascomycota</taxon>
        <taxon>Pezizomycotina</taxon>
        <taxon>Leotiomycetes</taxon>
        <taxon>Helotiales</taxon>
        <taxon>Tricladiaceae</taxon>
        <taxon>Cudoniella</taxon>
    </lineage>
</organism>
<evidence type="ECO:0000256" key="1">
    <source>
        <dbReference type="SAM" id="MobiDB-lite"/>
    </source>
</evidence>
<comment type="caution">
    <text evidence="3">The sequence shown here is derived from an EMBL/GenBank/DDBJ whole genome shotgun (WGS) entry which is preliminary data.</text>
</comment>
<dbReference type="EMBL" id="JAAMPI010000582">
    <property type="protein sequence ID" value="KAF4630156.1"/>
    <property type="molecule type" value="Genomic_DNA"/>
</dbReference>
<feature type="compositionally biased region" description="Low complexity" evidence="1">
    <location>
        <begin position="73"/>
        <end position="88"/>
    </location>
</feature>
<dbReference type="InterPro" id="IPR046497">
    <property type="entry name" value="DUF6590"/>
</dbReference>
<keyword evidence="4" id="KW-1185">Reference proteome</keyword>
<dbReference type="PANTHER" id="PTHR35391">
    <property type="entry name" value="C2H2-TYPE DOMAIN-CONTAINING PROTEIN-RELATED"/>
    <property type="match status" value="1"/>
</dbReference>
<feature type="compositionally biased region" description="Acidic residues" evidence="1">
    <location>
        <begin position="695"/>
        <end position="704"/>
    </location>
</feature>
<dbReference type="OrthoDB" id="3559580at2759"/>
<feature type="compositionally biased region" description="Low complexity" evidence="1">
    <location>
        <begin position="512"/>
        <end position="524"/>
    </location>
</feature>
<dbReference type="Proteomes" id="UP000566819">
    <property type="component" value="Unassembled WGS sequence"/>
</dbReference>
<dbReference type="InterPro" id="IPR059009">
    <property type="entry name" value="Znf_C2H2_17_1st"/>
</dbReference>
<evidence type="ECO:0000313" key="4">
    <source>
        <dbReference type="Proteomes" id="UP000566819"/>
    </source>
</evidence>
<feature type="compositionally biased region" description="Polar residues" evidence="1">
    <location>
        <begin position="127"/>
        <end position="140"/>
    </location>
</feature>
<feature type="compositionally biased region" description="Polar residues" evidence="1">
    <location>
        <begin position="490"/>
        <end position="511"/>
    </location>
</feature>
<feature type="compositionally biased region" description="Basic and acidic residues" evidence="1">
    <location>
        <begin position="1"/>
        <end position="18"/>
    </location>
</feature>
<feature type="compositionally biased region" description="Low complexity" evidence="1">
    <location>
        <begin position="141"/>
        <end position="155"/>
    </location>
</feature>
<evidence type="ECO:0000313" key="3">
    <source>
        <dbReference type="EMBL" id="KAF4630156.1"/>
    </source>
</evidence>